<dbReference type="AlphaFoldDB" id="A0A448XK60"/>
<keyword evidence="1" id="KW-0732">Signal</keyword>
<feature type="chain" id="PRO_5019489734" description="Secreted protein" evidence="1">
    <location>
        <begin position="20"/>
        <end position="107"/>
    </location>
</feature>
<sequence length="107" mass="11975">MLFQRHSGAVCLVCTPVLAHLGLRQQATVCLFTRICLILDLYRHFLRRELAFIQHSIEARNLLVHRVSNSQDSPASLQVSNCLWSPSKICDWPMCGTPISSLSALAV</sequence>
<evidence type="ECO:0000313" key="2">
    <source>
        <dbReference type="EMBL" id="VEL38640.1"/>
    </source>
</evidence>
<protein>
    <recommendedName>
        <fullName evidence="4">Secreted protein</fullName>
    </recommendedName>
</protein>
<proteinExistence type="predicted"/>
<evidence type="ECO:0000313" key="3">
    <source>
        <dbReference type="Proteomes" id="UP000784294"/>
    </source>
</evidence>
<organism evidence="2 3">
    <name type="scientific">Protopolystoma xenopodis</name>
    <dbReference type="NCBI Taxonomy" id="117903"/>
    <lineage>
        <taxon>Eukaryota</taxon>
        <taxon>Metazoa</taxon>
        <taxon>Spiralia</taxon>
        <taxon>Lophotrochozoa</taxon>
        <taxon>Platyhelminthes</taxon>
        <taxon>Monogenea</taxon>
        <taxon>Polyopisthocotylea</taxon>
        <taxon>Polystomatidea</taxon>
        <taxon>Polystomatidae</taxon>
        <taxon>Protopolystoma</taxon>
    </lineage>
</organism>
<dbReference type="EMBL" id="CAAALY010258518">
    <property type="protein sequence ID" value="VEL38640.1"/>
    <property type="molecule type" value="Genomic_DNA"/>
</dbReference>
<name>A0A448XK60_9PLAT</name>
<gene>
    <name evidence="2" type="ORF">PXEA_LOCUS32080</name>
</gene>
<reference evidence="2" key="1">
    <citation type="submission" date="2018-11" db="EMBL/GenBank/DDBJ databases">
        <authorList>
            <consortium name="Pathogen Informatics"/>
        </authorList>
    </citation>
    <scope>NUCLEOTIDE SEQUENCE</scope>
</reference>
<accession>A0A448XK60</accession>
<keyword evidence="3" id="KW-1185">Reference proteome</keyword>
<evidence type="ECO:0008006" key="4">
    <source>
        <dbReference type="Google" id="ProtNLM"/>
    </source>
</evidence>
<comment type="caution">
    <text evidence="2">The sequence shown here is derived from an EMBL/GenBank/DDBJ whole genome shotgun (WGS) entry which is preliminary data.</text>
</comment>
<feature type="signal peptide" evidence="1">
    <location>
        <begin position="1"/>
        <end position="19"/>
    </location>
</feature>
<dbReference type="Proteomes" id="UP000784294">
    <property type="component" value="Unassembled WGS sequence"/>
</dbReference>
<evidence type="ECO:0000256" key="1">
    <source>
        <dbReference type="SAM" id="SignalP"/>
    </source>
</evidence>